<dbReference type="InterPro" id="IPR010997">
    <property type="entry name" value="HRDC-like_sf"/>
</dbReference>
<dbReference type="GO" id="GO:0071044">
    <property type="term" value="P:histone mRNA catabolic process"/>
    <property type="evidence" value="ECO:0007669"/>
    <property type="project" value="TreeGrafter"/>
</dbReference>
<dbReference type="SUPFAM" id="SSF47819">
    <property type="entry name" value="HRDC-like"/>
    <property type="match status" value="1"/>
</dbReference>
<evidence type="ECO:0000256" key="3">
    <source>
        <dbReference type="SAM" id="Coils"/>
    </source>
</evidence>
<dbReference type="Proteomes" id="UP000242715">
    <property type="component" value="Unassembled WGS sequence"/>
</dbReference>
<dbReference type="EMBL" id="DF973283">
    <property type="protein sequence ID" value="GAU23986.1"/>
    <property type="molecule type" value="Genomic_DNA"/>
</dbReference>
<proteinExistence type="predicted"/>
<dbReference type="GO" id="GO:0071037">
    <property type="term" value="P:nuclear polyadenylation-dependent snRNA catabolic process"/>
    <property type="evidence" value="ECO:0007669"/>
    <property type="project" value="TreeGrafter"/>
</dbReference>
<accession>A0A2Z6LY05</accession>
<dbReference type="GO" id="GO:0003727">
    <property type="term" value="F:single-stranded RNA binding"/>
    <property type="evidence" value="ECO:0007669"/>
    <property type="project" value="TreeGrafter"/>
</dbReference>
<dbReference type="GO" id="GO:0000176">
    <property type="term" value="C:nuclear exosome (RNase complex)"/>
    <property type="evidence" value="ECO:0007669"/>
    <property type="project" value="TreeGrafter"/>
</dbReference>
<feature type="domain" description="HRDC" evidence="5">
    <location>
        <begin position="56"/>
        <end position="138"/>
    </location>
</feature>
<dbReference type="GO" id="GO:0000166">
    <property type="term" value="F:nucleotide binding"/>
    <property type="evidence" value="ECO:0007669"/>
    <property type="project" value="InterPro"/>
</dbReference>
<dbReference type="InterPro" id="IPR045092">
    <property type="entry name" value="Rrp6-like"/>
</dbReference>
<dbReference type="GO" id="GO:0071039">
    <property type="term" value="P:nuclear polyadenylation-dependent CUT catabolic process"/>
    <property type="evidence" value="ECO:0007669"/>
    <property type="project" value="TreeGrafter"/>
</dbReference>
<dbReference type="InterPro" id="IPR002121">
    <property type="entry name" value="HRDC_dom"/>
</dbReference>
<evidence type="ECO:0000256" key="4">
    <source>
        <dbReference type="SAM" id="MobiDB-lite"/>
    </source>
</evidence>
<dbReference type="GO" id="GO:0005730">
    <property type="term" value="C:nucleolus"/>
    <property type="evidence" value="ECO:0007669"/>
    <property type="project" value="TreeGrafter"/>
</dbReference>
<dbReference type="GO" id="GO:0071040">
    <property type="term" value="P:nuclear polyadenylation-dependent antisense transcript catabolic process"/>
    <property type="evidence" value="ECO:0007669"/>
    <property type="project" value="TreeGrafter"/>
</dbReference>
<evidence type="ECO:0000256" key="1">
    <source>
        <dbReference type="ARBA" id="ARBA00004123"/>
    </source>
</evidence>
<dbReference type="GO" id="GO:0000175">
    <property type="term" value="F:3'-5'-RNA exonuclease activity"/>
    <property type="evidence" value="ECO:0007669"/>
    <property type="project" value="InterPro"/>
</dbReference>
<dbReference type="InterPro" id="IPR044876">
    <property type="entry name" value="HRDC_dom_sf"/>
</dbReference>
<evidence type="ECO:0000259" key="5">
    <source>
        <dbReference type="PROSITE" id="PS50967"/>
    </source>
</evidence>
<dbReference type="GO" id="GO:0071035">
    <property type="term" value="P:nuclear polyadenylation-dependent rRNA catabolic process"/>
    <property type="evidence" value="ECO:0007669"/>
    <property type="project" value="TreeGrafter"/>
</dbReference>
<keyword evidence="7" id="KW-1185">Reference proteome</keyword>
<dbReference type="SMART" id="SM00341">
    <property type="entry name" value="HRDC"/>
    <property type="match status" value="1"/>
</dbReference>
<dbReference type="FunFam" id="1.10.150.80:FF:000001">
    <property type="entry name" value="Putative exosome component 10"/>
    <property type="match status" value="1"/>
</dbReference>
<name>A0A2Z6LY05_TRISU</name>
<sequence length="208" mass="23334">MRIKLYELSKESESPDDPLLEVYKRSYNVCMQLYEKELLTENSYLNLKGLRRAGFNGQQLAVVSGLYEWRDVLARAEDESTGYILPNKVILEIAKHMPVTASNLRRLVAERSRLPYVERNHDIVVNIVRHSMQNAAAFEEAALRLKEEHAAFEEALRLKEEQAASVSNEASVKDGTEAPQSHSSNLKDECAANGSIGIENGTIASTLK</sequence>
<organism evidence="6 7">
    <name type="scientific">Trifolium subterraneum</name>
    <name type="common">Subterranean clover</name>
    <dbReference type="NCBI Taxonomy" id="3900"/>
    <lineage>
        <taxon>Eukaryota</taxon>
        <taxon>Viridiplantae</taxon>
        <taxon>Streptophyta</taxon>
        <taxon>Embryophyta</taxon>
        <taxon>Tracheophyta</taxon>
        <taxon>Spermatophyta</taxon>
        <taxon>Magnoliopsida</taxon>
        <taxon>eudicotyledons</taxon>
        <taxon>Gunneridae</taxon>
        <taxon>Pentapetalae</taxon>
        <taxon>rosids</taxon>
        <taxon>fabids</taxon>
        <taxon>Fabales</taxon>
        <taxon>Fabaceae</taxon>
        <taxon>Papilionoideae</taxon>
        <taxon>50 kb inversion clade</taxon>
        <taxon>NPAAA clade</taxon>
        <taxon>Hologalegina</taxon>
        <taxon>IRL clade</taxon>
        <taxon>Trifolieae</taxon>
        <taxon>Trifolium</taxon>
    </lineage>
</organism>
<dbReference type="PROSITE" id="PS50967">
    <property type="entry name" value="HRDC"/>
    <property type="match status" value="1"/>
</dbReference>
<dbReference type="GO" id="GO:0071038">
    <property type="term" value="P:TRAMP-dependent tRNA surveillance pathway"/>
    <property type="evidence" value="ECO:0007669"/>
    <property type="project" value="TreeGrafter"/>
</dbReference>
<dbReference type="PANTHER" id="PTHR12124">
    <property type="entry name" value="POLYMYOSITIS/SCLERODERMA AUTOANTIGEN-RELATED"/>
    <property type="match status" value="1"/>
</dbReference>
<feature type="region of interest" description="Disordered" evidence="4">
    <location>
        <begin position="163"/>
        <end position="190"/>
    </location>
</feature>
<comment type="subcellular location">
    <subcellularLocation>
        <location evidence="1">Nucleus</location>
    </subcellularLocation>
</comment>
<dbReference type="Gene3D" id="1.10.150.80">
    <property type="entry name" value="HRDC domain"/>
    <property type="match status" value="1"/>
</dbReference>
<reference evidence="7" key="1">
    <citation type="journal article" date="2017" name="Front. Plant Sci.">
        <title>Climate Clever Clovers: New Paradigm to Reduce the Environmental Footprint of Ruminants by Breeding Low Methanogenic Forages Utilizing Haplotype Variation.</title>
        <authorList>
            <person name="Kaur P."/>
            <person name="Appels R."/>
            <person name="Bayer P.E."/>
            <person name="Keeble-Gagnere G."/>
            <person name="Wang J."/>
            <person name="Hirakawa H."/>
            <person name="Shirasawa K."/>
            <person name="Vercoe P."/>
            <person name="Stefanova K."/>
            <person name="Durmic Z."/>
            <person name="Nichols P."/>
            <person name="Revell C."/>
            <person name="Isobe S.N."/>
            <person name="Edwards D."/>
            <person name="Erskine W."/>
        </authorList>
    </citation>
    <scope>NUCLEOTIDE SEQUENCE [LARGE SCALE GENOMIC DNA]</scope>
    <source>
        <strain evidence="7">cv. Daliak</strain>
    </source>
</reference>
<dbReference type="GO" id="GO:0071051">
    <property type="term" value="P:poly(A)-dependent snoRNA 3'-end processing"/>
    <property type="evidence" value="ECO:0007669"/>
    <property type="project" value="TreeGrafter"/>
</dbReference>
<dbReference type="GO" id="GO:0071036">
    <property type="term" value="P:nuclear polyadenylation-dependent snoRNA catabolic process"/>
    <property type="evidence" value="ECO:0007669"/>
    <property type="project" value="TreeGrafter"/>
</dbReference>
<protein>
    <recommendedName>
        <fullName evidence="5">HRDC domain-containing protein</fullName>
    </recommendedName>
</protein>
<keyword evidence="3" id="KW-0175">Coiled coil</keyword>
<gene>
    <name evidence="6" type="ORF">TSUD_327870</name>
</gene>
<keyword evidence="2" id="KW-0539">Nucleus</keyword>
<feature type="coiled-coil region" evidence="3">
    <location>
        <begin position="135"/>
        <end position="162"/>
    </location>
</feature>
<dbReference type="Pfam" id="PF00570">
    <property type="entry name" value="HRDC"/>
    <property type="match status" value="1"/>
</dbReference>
<dbReference type="OrthoDB" id="2250022at2759"/>
<evidence type="ECO:0000313" key="7">
    <source>
        <dbReference type="Proteomes" id="UP000242715"/>
    </source>
</evidence>
<evidence type="ECO:0000313" key="6">
    <source>
        <dbReference type="EMBL" id="GAU23986.1"/>
    </source>
</evidence>
<dbReference type="PANTHER" id="PTHR12124:SF72">
    <property type="entry name" value="3'-5' EXONUCLEASE"/>
    <property type="match status" value="1"/>
</dbReference>
<evidence type="ECO:0000256" key="2">
    <source>
        <dbReference type="ARBA" id="ARBA00023242"/>
    </source>
</evidence>
<dbReference type="GO" id="GO:0000467">
    <property type="term" value="P:exonucleolytic trimming to generate mature 3'-end of 5.8S rRNA from tricistronic rRNA transcript (SSU-rRNA, 5.8S rRNA, LSU-rRNA)"/>
    <property type="evidence" value="ECO:0007669"/>
    <property type="project" value="InterPro"/>
</dbReference>
<feature type="non-terminal residue" evidence="6">
    <location>
        <position position="208"/>
    </location>
</feature>
<dbReference type="AlphaFoldDB" id="A0A2Z6LY05"/>